<keyword evidence="13 17" id="KW-1133">Transmembrane helix</keyword>
<dbReference type="EMBL" id="SZZH01000001">
    <property type="protein sequence ID" value="TKV60450.1"/>
    <property type="molecule type" value="Genomic_DNA"/>
</dbReference>
<dbReference type="PIRSF" id="PIRSF000007">
    <property type="entry name" value="Ubiq_cycred_cyc"/>
    <property type="match status" value="1"/>
</dbReference>
<evidence type="ECO:0000256" key="12">
    <source>
        <dbReference type="ARBA" id="ARBA00022982"/>
    </source>
</evidence>
<feature type="domain" description="Cytochrome c" evidence="21">
    <location>
        <begin position="63"/>
        <end position="235"/>
    </location>
</feature>
<keyword evidence="5 17" id="KW-1003">Cell membrane</keyword>
<dbReference type="RefSeq" id="WP_137447754.1">
    <property type="nucleotide sequence ID" value="NZ_SZZH01000001.1"/>
</dbReference>
<keyword evidence="12 17" id="KW-0249">Electron transport</keyword>
<evidence type="ECO:0000313" key="22">
    <source>
        <dbReference type="EMBL" id="TKV60450.1"/>
    </source>
</evidence>
<dbReference type="OrthoDB" id="9811281at2"/>
<dbReference type="Proteomes" id="UP000306985">
    <property type="component" value="Unassembled WGS sequence"/>
</dbReference>
<dbReference type="Pfam" id="PF13442">
    <property type="entry name" value="Cytochrome_CBB3"/>
    <property type="match status" value="2"/>
</dbReference>
<evidence type="ECO:0000256" key="1">
    <source>
        <dbReference type="ARBA" id="ARBA00004651"/>
    </source>
</evidence>
<comment type="subcellular location">
    <subcellularLocation>
        <location evidence="1 17">Cell membrane</location>
        <topology evidence="1 17">Multi-pass membrane protein</topology>
    </subcellularLocation>
</comment>
<comment type="caution">
    <text evidence="22">The sequence shown here is derived from an EMBL/GenBank/DDBJ whole genome shotgun (WGS) entry which is preliminary data.</text>
</comment>
<evidence type="ECO:0000256" key="14">
    <source>
        <dbReference type="ARBA" id="ARBA00023004"/>
    </source>
</evidence>
<dbReference type="GO" id="GO:0008121">
    <property type="term" value="F:quinol-cytochrome-c reductase activity"/>
    <property type="evidence" value="ECO:0007669"/>
    <property type="project" value="UniProtKB-UniRule"/>
</dbReference>
<keyword evidence="8 17" id="KW-0812">Transmembrane</keyword>
<keyword evidence="23" id="KW-1185">Reference proteome</keyword>
<protein>
    <recommendedName>
        <fullName evidence="3 17">Cytochrome bc1 complex cytochrome c subunit</fullName>
        <ecNumber evidence="2 17">7.1.1.8</ecNumber>
    </recommendedName>
</protein>
<dbReference type="InterPro" id="IPR009056">
    <property type="entry name" value="Cyt_c-like_dom"/>
</dbReference>
<feature type="binding site" description="covalent" evidence="18">
    <location>
        <position position="76"/>
    </location>
    <ligand>
        <name>heme c</name>
        <dbReference type="ChEBI" id="CHEBI:61717"/>
        <label>1</label>
    </ligand>
</feature>
<dbReference type="AlphaFoldDB" id="A0A4U6QJ39"/>
<evidence type="ECO:0000256" key="11">
    <source>
        <dbReference type="ARBA" id="ARBA00022967"/>
    </source>
</evidence>
<evidence type="ECO:0000256" key="18">
    <source>
        <dbReference type="PIRSR" id="PIRSR000007-50"/>
    </source>
</evidence>
<proteinExistence type="predicted"/>
<keyword evidence="6 17" id="KW-0349">Heme</keyword>
<evidence type="ECO:0000256" key="6">
    <source>
        <dbReference type="ARBA" id="ARBA00022617"/>
    </source>
</evidence>
<dbReference type="EC" id="7.1.1.8" evidence="2 17"/>
<keyword evidence="7 17" id="KW-0679">Respiratory chain</keyword>
<evidence type="ECO:0000256" key="19">
    <source>
        <dbReference type="PIRSR" id="PIRSR000007-51"/>
    </source>
</evidence>
<keyword evidence="9 17" id="KW-0479">Metal-binding</keyword>
<feature type="binding site" description="covalent" evidence="18">
    <location>
        <position position="79"/>
    </location>
    <ligand>
        <name>heme c</name>
        <dbReference type="ChEBI" id="CHEBI:61717"/>
        <label>1</label>
    </ligand>
</feature>
<evidence type="ECO:0000256" key="9">
    <source>
        <dbReference type="ARBA" id="ARBA00022723"/>
    </source>
</evidence>
<dbReference type="PANTHER" id="PTHR33751">
    <property type="entry name" value="CBB3-TYPE CYTOCHROME C OXIDASE SUBUNIT FIXP"/>
    <property type="match status" value="1"/>
</dbReference>
<feature type="binding site" description="covalent" evidence="18">
    <location>
        <position position="170"/>
    </location>
    <ligand>
        <name>heme c</name>
        <dbReference type="ChEBI" id="CHEBI:61717"/>
        <label>2</label>
    </ligand>
</feature>
<feature type="compositionally biased region" description="Pro residues" evidence="20">
    <location>
        <begin position="1"/>
        <end position="10"/>
    </location>
</feature>
<evidence type="ECO:0000256" key="2">
    <source>
        <dbReference type="ARBA" id="ARBA00012951"/>
    </source>
</evidence>
<dbReference type="PROSITE" id="PS51007">
    <property type="entry name" value="CYTC"/>
    <property type="match status" value="1"/>
</dbReference>
<comment type="catalytic activity">
    <reaction evidence="16 17">
        <text>a quinol + 2 Fe(III)-[cytochrome c](out) = a quinone + 2 Fe(II)-[cytochrome c](out) + 2 H(+)(out)</text>
        <dbReference type="Rhea" id="RHEA:11484"/>
        <dbReference type="Rhea" id="RHEA-COMP:10350"/>
        <dbReference type="Rhea" id="RHEA-COMP:14399"/>
        <dbReference type="ChEBI" id="CHEBI:15378"/>
        <dbReference type="ChEBI" id="CHEBI:24646"/>
        <dbReference type="ChEBI" id="CHEBI:29033"/>
        <dbReference type="ChEBI" id="CHEBI:29034"/>
        <dbReference type="ChEBI" id="CHEBI:132124"/>
        <dbReference type="EC" id="7.1.1.8"/>
    </reaction>
</comment>
<keyword evidence="14 17" id="KW-0408">Iron</keyword>
<comment type="subunit">
    <text evidence="17">The cytochrome bc1 complex is composed of a cytochrome b (QcrB), the Rieske iron-sulfur protein (QcrA) and a diheme cytochrome c (QcrC) subunit.</text>
</comment>
<evidence type="ECO:0000256" key="3">
    <source>
        <dbReference type="ARBA" id="ARBA00017819"/>
    </source>
</evidence>
<keyword evidence="15 17" id="KW-0472">Membrane</keyword>
<organism evidence="22 23">
    <name type="scientific">Nakamurella flava</name>
    <dbReference type="NCBI Taxonomy" id="2576308"/>
    <lineage>
        <taxon>Bacteria</taxon>
        <taxon>Bacillati</taxon>
        <taxon>Actinomycetota</taxon>
        <taxon>Actinomycetes</taxon>
        <taxon>Nakamurellales</taxon>
        <taxon>Nakamurellaceae</taxon>
        <taxon>Nakamurella</taxon>
    </lineage>
</organism>
<feature type="binding site" description="axial binding residue" evidence="19">
    <location>
        <position position="174"/>
    </location>
    <ligand>
        <name>heme c</name>
        <dbReference type="ChEBI" id="CHEBI:61717"/>
        <label>2</label>
    </ligand>
    <ligandPart>
        <name>Fe</name>
        <dbReference type="ChEBI" id="CHEBI:18248"/>
    </ligandPart>
</feature>
<evidence type="ECO:0000256" key="16">
    <source>
        <dbReference type="ARBA" id="ARBA00029351"/>
    </source>
</evidence>
<gene>
    <name evidence="22" type="ORF">FDO65_01690</name>
</gene>
<feature type="transmembrane region" description="Helical" evidence="17">
    <location>
        <begin position="255"/>
        <end position="273"/>
    </location>
</feature>
<dbReference type="GO" id="GO:0020037">
    <property type="term" value="F:heme binding"/>
    <property type="evidence" value="ECO:0007669"/>
    <property type="project" value="UniProtKB-UniRule"/>
</dbReference>
<keyword evidence="10" id="KW-0677">Repeat</keyword>
<evidence type="ECO:0000256" key="5">
    <source>
        <dbReference type="ARBA" id="ARBA00022475"/>
    </source>
</evidence>
<evidence type="ECO:0000256" key="13">
    <source>
        <dbReference type="ARBA" id="ARBA00022989"/>
    </source>
</evidence>
<dbReference type="SUPFAM" id="SSF46626">
    <property type="entry name" value="Cytochrome c"/>
    <property type="match status" value="2"/>
</dbReference>
<sequence length="276" mass="28719">MRRPQVPPPGGETTQRRGRRRTKLVRRISGLSALTLALLSVAFLYSALTADRNTADAAAVDEQTIARGQEVYQTQCITCHGANLQGVQDRGPSLVGVGQAAVYFQVASGRMPAVENGAQILRKDPVISPADTDALGAFIQANGGGPVIPDGELRDDAQIALGGELFRLNCASCHNFTGQGGALSQGKFAPNLDPATDAEIYGAMLTGPQNMPKFGDGQLTPDEKRAIIAFVQGNKETIDPGGYAAGGFGPAPEGLIAFLVGMGAIVAATLWMGSRA</sequence>
<feature type="transmembrane region" description="Helical" evidence="17">
    <location>
        <begin position="24"/>
        <end position="45"/>
    </location>
</feature>
<evidence type="ECO:0000256" key="8">
    <source>
        <dbReference type="ARBA" id="ARBA00022692"/>
    </source>
</evidence>
<dbReference type="InterPro" id="IPR036909">
    <property type="entry name" value="Cyt_c-like_dom_sf"/>
</dbReference>
<dbReference type="Gene3D" id="1.10.760.10">
    <property type="entry name" value="Cytochrome c-like domain"/>
    <property type="match status" value="2"/>
</dbReference>
<evidence type="ECO:0000256" key="10">
    <source>
        <dbReference type="ARBA" id="ARBA00022737"/>
    </source>
</evidence>
<dbReference type="GO" id="GO:0005506">
    <property type="term" value="F:iron ion binding"/>
    <property type="evidence" value="ECO:0007669"/>
    <property type="project" value="UniProtKB-UniRule"/>
</dbReference>
<feature type="binding site" description="covalent" evidence="18">
    <location>
        <position position="173"/>
    </location>
    <ligand>
        <name>heme c</name>
        <dbReference type="ChEBI" id="CHEBI:61717"/>
        <label>2</label>
    </ligand>
</feature>
<evidence type="ECO:0000259" key="21">
    <source>
        <dbReference type="PROSITE" id="PS51007"/>
    </source>
</evidence>
<dbReference type="PANTHER" id="PTHR33751:SF13">
    <property type="entry name" value="CYTOCHROME BC1 COMPLEX CYTOCHROME C SUBUNIT"/>
    <property type="match status" value="1"/>
</dbReference>
<dbReference type="InterPro" id="IPR009152">
    <property type="entry name" value="bc1_cytC-su"/>
</dbReference>
<dbReference type="GO" id="GO:0005886">
    <property type="term" value="C:plasma membrane"/>
    <property type="evidence" value="ECO:0007669"/>
    <property type="project" value="UniProtKB-SubCell"/>
</dbReference>
<evidence type="ECO:0000256" key="4">
    <source>
        <dbReference type="ARBA" id="ARBA00022448"/>
    </source>
</evidence>
<evidence type="ECO:0000256" key="17">
    <source>
        <dbReference type="PIRNR" id="PIRNR000007"/>
    </source>
</evidence>
<evidence type="ECO:0000256" key="7">
    <source>
        <dbReference type="ARBA" id="ARBA00022660"/>
    </source>
</evidence>
<evidence type="ECO:0000313" key="23">
    <source>
        <dbReference type="Proteomes" id="UP000306985"/>
    </source>
</evidence>
<keyword evidence="4 17" id="KW-0813">Transport</keyword>
<comment type="PTM">
    <text evidence="18">Binds 2 heme c groups covalently per subunit.</text>
</comment>
<dbReference type="InterPro" id="IPR050597">
    <property type="entry name" value="Cytochrome_c_Oxidase_Subunit"/>
</dbReference>
<keyword evidence="11 17" id="KW-1278">Translocase</keyword>
<feature type="binding site" description="axial binding residue" evidence="19">
    <location>
        <position position="80"/>
    </location>
    <ligand>
        <name>heme c</name>
        <dbReference type="ChEBI" id="CHEBI:61717"/>
        <label>1</label>
    </ligand>
    <ligandPart>
        <name>Fe</name>
        <dbReference type="ChEBI" id="CHEBI:18248"/>
    </ligandPart>
</feature>
<accession>A0A4U6QJ39</accession>
<evidence type="ECO:0000256" key="15">
    <source>
        <dbReference type="ARBA" id="ARBA00023136"/>
    </source>
</evidence>
<evidence type="ECO:0000256" key="20">
    <source>
        <dbReference type="SAM" id="MobiDB-lite"/>
    </source>
</evidence>
<feature type="region of interest" description="Disordered" evidence="20">
    <location>
        <begin position="1"/>
        <end position="21"/>
    </location>
</feature>
<name>A0A4U6QJ39_9ACTN</name>
<reference evidence="22 23" key="1">
    <citation type="submission" date="2019-05" db="EMBL/GenBank/DDBJ databases">
        <title>Nakamurella sp. N5BH11, whole genome shotgun sequence.</title>
        <authorList>
            <person name="Tuo L."/>
        </authorList>
    </citation>
    <scope>NUCLEOTIDE SEQUENCE [LARGE SCALE GENOMIC DNA]</scope>
    <source>
        <strain evidence="22 23">N5BH11</strain>
    </source>
</reference>